<reference evidence="3 4" key="1">
    <citation type="journal article" date="2018" name="Vet. Microbiol.">
        <title>Characterisation of Staphylococcus felis isolated from cats using whole genome sequencing.</title>
        <authorList>
            <person name="Worthing K."/>
            <person name="Pang S."/>
            <person name="Trott D.J."/>
            <person name="Abraham S."/>
            <person name="Coombs G.W."/>
            <person name="Jordan D."/>
            <person name="McIntyre L."/>
            <person name="Davies M.R."/>
            <person name="Norris J."/>
        </authorList>
    </citation>
    <scope>NUCLEOTIDE SEQUENCE [LARGE SCALE GENOMIC DNA]</scope>
    <source>
        <strain evidence="3 4">F25</strain>
    </source>
</reference>
<gene>
    <name evidence="3" type="ORF">DOS76_04415</name>
    <name evidence="2" type="ORF">I9026_04610</name>
</gene>
<organism evidence="3 4">
    <name type="scientific">Staphylococcus felis</name>
    <dbReference type="NCBI Taxonomy" id="46127"/>
    <lineage>
        <taxon>Bacteria</taxon>
        <taxon>Bacillati</taxon>
        <taxon>Bacillota</taxon>
        <taxon>Bacilli</taxon>
        <taxon>Bacillales</taxon>
        <taxon>Staphylococcaceae</taxon>
        <taxon>Staphylococcus</taxon>
    </lineage>
</organism>
<dbReference type="EMBL" id="JAEDAQ010000005">
    <property type="protein sequence ID" value="MBH9580649.1"/>
    <property type="molecule type" value="Genomic_DNA"/>
</dbReference>
<keyword evidence="1" id="KW-0175">Coiled coil</keyword>
<proteinExistence type="predicted"/>
<reference evidence="2 5" key="2">
    <citation type="submission" date="2020-12" db="EMBL/GenBank/DDBJ databases">
        <title>Genomic analysis of Staphylococcus felis from a cat with skin infection.</title>
        <authorList>
            <person name="Aslantas O."/>
            <person name="Keskin O."/>
            <person name="Buyukaltay K."/>
            <person name="Gullu Yucetepe A."/>
        </authorList>
    </citation>
    <scope>NUCLEOTIDE SEQUENCE [LARGE SCALE GENOMIC DNA]</scope>
    <source>
        <strain evidence="2 5">HARRANVET</strain>
    </source>
</reference>
<dbReference type="EMBL" id="QKYD01000074">
    <property type="protein sequence ID" value="REI23122.1"/>
    <property type="molecule type" value="Genomic_DNA"/>
</dbReference>
<evidence type="ECO:0000313" key="2">
    <source>
        <dbReference type="EMBL" id="MBH9580649.1"/>
    </source>
</evidence>
<dbReference type="AlphaFoldDB" id="A0AAX1RW48"/>
<evidence type="ECO:0000313" key="3">
    <source>
        <dbReference type="EMBL" id="REI23122.1"/>
    </source>
</evidence>
<comment type="caution">
    <text evidence="3">The sequence shown here is derived from an EMBL/GenBank/DDBJ whole genome shotgun (WGS) entry which is preliminary data.</text>
</comment>
<dbReference type="RefSeq" id="WP_115856681.1">
    <property type="nucleotide sequence ID" value="NZ_CAJUZQ010000005.1"/>
</dbReference>
<dbReference type="Proteomes" id="UP000597038">
    <property type="component" value="Unassembled WGS sequence"/>
</dbReference>
<sequence length="129" mass="15498">MVQLLKTLIEKYVHKLYYQIFNHYLEKLDVQLCNINQAIRYIQIKKQQLQLIIDKQTVELENKYIEIMEEYQIKTAQNIYCIGINQIKEELNEIENEYAQLETYALRLKEDKADTKEQCHVLQALINAC</sequence>
<keyword evidence="5" id="KW-1185">Reference proteome</keyword>
<protein>
    <recommendedName>
        <fullName evidence="6">Staphylococcal protein</fullName>
    </recommendedName>
</protein>
<name>A0AAX1RW48_9STAP</name>
<accession>A0AAX1RW48</accession>
<dbReference type="Proteomes" id="UP000256337">
    <property type="component" value="Unassembled WGS sequence"/>
</dbReference>
<evidence type="ECO:0000256" key="1">
    <source>
        <dbReference type="SAM" id="Coils"/>
    </source>
</evidence>
<feature type="coiled-coil region" evidence="1">
    <location>
        <begin position="84"/>
        <end position="111"/>
    </location>
</feature>
<evidence type="ECO:0000313" key="5">
    <source>
        <dbReference type="Proteomes" id="UP000597038"/>
    </source>
</evidence>
<evidence type="ECO:0008006" key="6">
    <source>
        <dbReference type="Google" id="ProtNLM"/>
    </source>
</evidence>
<evidence type="ECO:0000313" key="4">
    <source>
        <dbReference type="Proteomes" id="UP000256337"/>
    </source>
</evidence>